<evidence type="ECO:0000313" key="4">
    <source>
        <dbReference type="EMBL" id="HJC86136.1"/>
    </source>
</evidence>
<dbReference type="PANTHER" id="PTHR30204:SF93">
    <property type="entry name" value="HTH MERR-TYPE DOMAIN-CONTAINING PROTEIN"/>
    <property type="match status" value="1"/>
</dbReference>
<dbReference type="EMBL" id="DWVP01000024">
    <property type="protein sequence ID" value="HJC86136.1"/>
    <property type="molecule type" value="Genomic_DNA"/>
</dbReference>
<organism evidence="4 5">
    <name type="scientific">Candidatus Corynebacterium faecigallinarum</name>
    <dbReference type="NCBI Taxonomy" id="2838528"/>
    <lineage>
        <taxon>Bacteria</taxon>
        <taxon>Bacillati</taxon>
        <taxon>Actinomycetota</taxon>
        <taxon>Actinomycetes</taxon>
        <taxon>Mycobacteriales</taxon>
        <taxon>Corynebacteriaceae</taxon>
        <taxon>Corynebacterium</taxon>
    </lineage>
</organism>
<reference evidence="4" key="2">
    <citation type="submission" date="2021-04" db="EMBL/GenBank/DDBJ databases">
        <authorList>
            <person name="Gilroy R."/>
        </authorList>
    </citation>
    <scope>NUCLEOTIDE SEQUENCE</scope>
    <source>
        <strain evidence="4">ChiHjej13B12-4958</strain>
    </source>
</reference>
<evidence type="ECO:0000256" key="1">
    <source>
        <dbReference type="ARBA" id="ARBA00023125"/>
    </source>
</evidence>
<evidence type="ECO:0000256" key="2">
    <source>
        <dbReference type="SAM" id="Coils"/>
    </source>
</evidence>
<dbReference type="InterPro" id="IPR047057">
    <property type="entry name" value="MerR_fam"/>
</dbReference>
<dbReference type="Proteomes" id="UP000823858">
    <property type="component" value="Unassembled WGS sequence"/>
</dbReference>
<dbReference type="PANTHER" id="PTHR30204">
    <property type="entry name" value="REDOX-CYCLING DRUG-SENSING TRANSCRIPTIONAL ACTIVATOR SOXR"/>
    <property type="match status" value="1"/>
</dbReference>
<dbReference type="GO" id="GO:0003700">
    <property type="term" value="F:DNA-binding transcription factor activity"/>
    <property type="evidence" value="ECO:0007669"/>
    <property type="project" value="InterPro"/>
</dbReference>
<keyword evidence="1" id="KW-0238">DNA-binding</keyword>
<dbReference type="PRINTS" id="PR00040">
    <property type="entry name" value="HTHMERR"/>
</dbReference>
<reference evidence="4" key="1">
    <citation type="journal article" date="2021" name="PeerJ">
        <title>Extensive microbial diversity within the chicken gut microbiome revealed by metagenomics and culture.</title>
        <authorList>
            <person name="Gilroy R."/>
            <person name="Ravi A."/>
            <person name="Getino M."/>
            <person name="Pursley I."/>
            <person name="Horton D.L."/>
            <person name="Alikhan N.F."/>
            <person name="Baker D."/>
            <person name="Gharbi K."/>
            <person name="Hall N."/>
            <person name="Watson M."/>
            <person name="Adriaenssens E.M."/>
            <person name="Foster-Nyarko E."/>
            <person name="Jarju S."/>
            <person name="Secka A."/>
            <person name="Antonio M."/>
            <person name="Oren A."/>
            <person name="Chaudhuri R.R."/>
            <person name="La Ragione R."/>
            <person name="Hildebrand F."/>
            <person name="Pallen M.J."/>
        </authorList>
    </citation>
    <scope>NUCLEOTIDE SEQUENCE</scope>
    <source>
        <strain evidence="4">ChiHjej13B12-4958</strain>
    </source>
</reference>
<comment type="caution">
    <text evidence="4">The sequence shown here is derived from an EMBL/GenBank/DDBJ whole genome shotgun (WGS) entry which is preliminary data.</text>
</comment>
<dbReference type="Pfam" id="PF13411">
    <property type="entry name" value="MerR_1"/>
    <property type="match status" value="1"/>
</dbReference>
<feature type="domain" description="HTH merR-type" evidence="3">
    <location>
        <begin position="5"/>
        <end position="73"/>
    </location>
</feature>
<dbReference type="PROSITE" id="PS50937">
    <property type="entry name" value="HTH_MERR_2"/>
    <property type="match status" value="1"/>
</dbReference>
<dbReference type="PROSITE" id="PS00552">
    <property type="entry name" value="HTH_MERR_1"/>
    <property type="match status" value="1"/>
</dbReference>
<feature type="coiled-coil region" evidence="2">
    <location>
        <begin position="94"/>
        <end position="124"/>
    </location>
</feature>
<dbReference type="GO" id="GO:0003677">
    <property type="term" value="F:DNA binding"/>
    <property type="evidence" value="ECO:0007669"/>
    <property type="project" value="UniProtKB-KW"/>
</dbReference>
<evidence type="ECO:0000313" key="5">
    <source>
        <dbReference type="Proteomes" id="UP000823858"/>
    </source>
</evidence>
<dbReference type="SMART" id="SM00422">
    <property type="entry name" value="HTH_MERR"/>
    <property type="match status" value="1"/>
</dbReference>
<proteinExistence type="predicted"/>
<gene>
    <name evidence="4" type="ORF">H9751_11490</name>
</gene>
<accession>A0A9D2QGM3</accession>
<keyword evidence="2" id="KW-0175">Coiled coil</keyword>
<name>A0A9D2QGM3_9CORY</name>
<dbReference type="AlphaFoldDB" id="A0A9D2QGM3"/>
<dbReference type="InterPro" id="IPR009061">
    <property type="entry name" value="DNA-bd_dom_put_sf"/>
</dbReference>
<dbReference type="SUPFAM" id="SSF46955">
    <property type="entry name" value="Putative DNA-binding domain"/>
    <property type="match status" value="1"/>
</dbReference>
<protein>
    <submittedName>
        <fullName evidence="4">MerR family transcriptional regulator</fullName>
    </submittedName>
</protein>
<dbReference type="Gene3D" id="1.10.1660.10">
    <property type="match status" value="1"/>
</dbReference>
<dbReference type="InterPro" id="IPR000551">
    <property type="entry name" value="MerR-type_HTH_dom"/>
</dbReference>
<sequence length="127" mass="13648">MDQRQLQIGELADVIGVSTRSLRHYEEQGLLSPARGANGYGVYGETDIARAENIKGLLDVGLAVSDVRGYLKAGCLDGADGMDSVGGAACGAELETVNTRLQRLDDLINRLSATRDQLAEYAEKLRH</sequence>
<evidence type="ECO:0000259" key="3">
    <source>
        <dbReference type="PROSITE" id="PS50937"/>
    </source>
</evidence>